<feature type="region of interest" description="Disordered" evidence="1">
    <location>
        <begin position="31"/>
        <end position="65"/>
    </location>
</feature>
<dbReference type="OrthoDB" id="9884296at2759"/>
<feature type="compositionally biased region" description="Polar residues" evidence="1">
    <location>
        <begin position="722"/>
        <end position="749"/>
    </location>
</feature>
<dbReference type="CDD" id="cd17685">
    <property type="entry name" value="RUN_RUSC"/>
    <property type="match status" value="1"/>
</dbReference>
<feature type="compositionally biased region" description="Low complexity" evidence="1">
    <location>
        <begin position="589"/>
        <end position="604"/>
    </location>
</feature>
<feature type="region of interest" description="Disordered" evidence="1">
    <location>
        <begin position="502"/>
        <end position="604"/>
    </location>
</feature>
<feature type="region of interest" description="Disordered" evidence="1">
    <location>
        <begin position="443"/>
        <end position="467"/>
    </location>
</feature>
<feature type="compositionally biased region" description="Polar residues" evidence="1">
    <location>
        <begin position="969"/>
        <end position="986"/>
    </location>
</feature>
<sequence length="1105" mass="120013">MVDIDCYGIPIRVPDTPQHMSSDSFWGADNTTSNVCSDSMTQPDSDPTESSSPPITYDKNSPADGEACYSNSHGRKIIHQHIPQLQSGKENPRMWLASGDSVTTDTDAVTTDTAVALDTAAVTTDTAAATTDTAAATTDTAVALDWNMSSPVSCHQQQQLSSSLMTSTVLECSASDLELCLGLQQEQQRPNLSTYPPPPPLLSYLQYKSFPLRHSGQQQRCDLTDSHEAELAQLNLNNSSKQHLDREFFAGLREHVAHFDGVTYPATTTSLLNGLESREGRQILSMPSQNITQSAYVGGTMKDERKERIYAPNSQDWAEREQHFSPTSDTANGDIDLSDISLRFSPFKSMTAEGFPAFLSSSDGDSSFSTSADNLKTLADGGGGGGGPTNARGANQNNYFLTFQDVQQSGISASIGPYNAASMQRSDIARSAGSIFASREGKMDDSGAISEAGGAGARDSRHTSTNSNKMKCWTDVIDDEDADGVGGGGDDVFKEQSFIASLSKDRKHRSSSSQKVLSTGNSNGSSENLTSGYSTSSMNGSGQGNGAFAYRPQLLRPTQRVRQSPSLPLNLQNGGERSPPHSSNIQTNTSTTRSPSSIPRSRCSAPDLKFLTQPQTSHPSQNRVPVQHPLSCPANESQQSKLPFRVNTVEDWDSLRVLLPAAFQRAFSGNKSKEAPHPTRSVSLPERMGTAVPVLVDDNVCPTCFKMQSNPADMTASVCDCTPTSSSAASVQNEPERTPPSSRRTSQGSVFVPPGIEFRRDRQYQPVASPNLMEFSRHLNEVAAPSQLIINLKQKQELVTLVKAAAMGLVGFRQIQKDHSDNLSHVIEQQLTSALHALMEDGLRAGCSVWSTVVKQCSPTLYRRHLATMIEANDKLTSDPERFHAFIQELLRLSDLNAWLLQIVQGNTPAALRQYYSMDGFLFLANSVTKDLWDDLMDTLSWLSSTSQSHCESFMQQPDIHGPKHSPRFQISPSRQAADQSASSNSIRRLTSKLGRRISLLPACSPNGMTAAGNKKVVTAGNTGRPTLPSPAAPPVPPIRKMFTPGQVPAQPHLPMSSRWSEWTLSERDNSDGSSQIPHHRLDVPSVVTRSRKSPSMYDMRSVIM</sequence>
<feature type="region of interest" description="Disordered" evidence="1">
    <location>
        <begin position="721"/>
        <end position="752"/>
    </location>
</feature>
<reference evidence="4" key="1">
    <citation type="submission" date="2017-01" db="EMBL/GenBank/DDBJ databases">
        <title>Comparative genomics of anhydrobiosis in the tardigrade Hypsibius dujardini.</title>
        <authorList>
            <person name="Yoshida Y."/>
            <person name="Koutsovoulos G."/>
            <person name="Laetsch D."/>
            <person name="Stevens L."/>
            <person name="Kumar S."/>
            <person name="Horikawa D."/>
            <person name="Ishino K."/>
            <person name="Komine S."/>
            <person name="Tomita M."/>
            <person name="Blaxter M."/>
            <person name="Arakawa K."/>
        </authorList>
    </citation>
    <scope>NUCLEOTIDE SEQUENCE [LARGE SCALE GENOMIC DNA]</scope>
    <source>
        <strain evidence="4">Z151</strain>
    </source>
</reference>
<feature type="region of interest" description="Disordered" evidence="1">
    <location>
        <begin position="954"/>
        <end position="986"/>
    </location>
</feature>
<comment type="caution">
    <text evidence="3">The sequence shown here is derived from an EMBL/GenBank/DDBJ whole genome shotgun (WGS) entry which is preliminary data.</text>
</comment>
<dbReference type="PROSITE" id="PS50826">
    <property type="entry name" value="RUN"/>
    <property type="match status" value="1"/>
</dbReference>
<dbReference type="InterPro" id="IPR037213">
    <property type="entry name" value="Run_dom_sf"/>
</dbReference>
<dbReference type="AlphaFoldDB" id="A0A1W0XAB5"/>
<accession>A0A1W0XAB5</accession>
<feature type="compositionally biased region" description="Polar residues" evidence="1">
    <location>
        <begin position="511"/>
        <end position="540"/>
    </location>
</feature>
<dbReference type="Proteomes" id="UP000192578">
    <property type="component" value="Unassembled WGS sequence"/>
</dbReference>
<proteinExistence type="predicted"/>
<feature type="compositionally biased region" description="Low complexity" evidence="1">
    <location>
        <begin position="43"/>
        <end position="54"/>
    </location>
</feature>
<dbReference type="SUPFAM" id="SSF140741">
    <property type="entry name" value="RUN domain-like"/>
    <property type="match status" value="1"/>
</dbReference>
<dbReference type="EMBL" id="MTYJ01000006">
    <property type="protein sequence ID" value="OQV24467.1"/>
    <property type="molecule type" value="Genomic_DNA"/>
</dbReference>
<keyword evidence="4" id="KW-1185">Reference proteome</keyword>
<dbReference type="Gene3D" id="1.20.58.900">
    <property type="match status" value="1"/>
</dbReference>
<evidence type="ECO:0000313" key="3">
    <source>
        <dbReference type="EMBL" id="OQV24467.1"/>
    </source>
</evidence>
<evidence type="ECO:0000313" key="4">
    <source>
        <dbReference type="Proteomes" id="UP000192578"/>
    </source>
</evidence>
<evidence type="ECO:0000256" key="1">
    <source>
        <dbReference type="SAM" id="MobiDB-lite"/>
    </source>
</evidence>
<protein>
    <recommendedName>
        <fullName evidence="2">RUN domain-containing protein</fullName>
    </recommendedName>
</protein>
<dbReference type="Pfam" id="PF02759">
    <property type="entry name" value="RUN"/>
    <property type="match status" value="1"/>
</dbReference>
<dbReference type="InterPro" id="IPR004012">
    <property type="entry name" value="Run_dom"/>
</dbReference>
<feature type="domain" description="RUN" evidence="2">
    <location>
        <begin position="822"/>
        <end position="952"/>
    </location>
</feature>
<organism evidence="3 4">
    <name type="scientific">Hypsibius exemplaris</name>
    <name type="common">Freshwater tardigrade</name>
    <dbReference type="NCBI Taxonomy" id="2072580"/>
    <lineage>
        <taxon>Eukaryota</taxon>
        <taxon>Metazoa</taxon>
        <taxon>Ecdysozoa</taxon>
        <taxon>Tardigrada</taxon>
        <taxon>Eutardigrada</taxon>
        <taxon>Parachela</taxon>
        <taxon>Hypsibioidea</taxon>
        <taxon>Hypsibiidae</taxon>
        <taxon>Hypsibius</taxon>
    </lineage>
</organism>
<feature type="compositionally biased region" description="Polar residues" evidence="1">
    <location>
        <begin position="31"/>
        <end position="42"/>
    </location>
</feature>
<gene>
    <name evidence="3" type="ORF">BV898_01531</name>
</gene>
<feature type="compositionally biased region" description="Polar residues" evidence="1">
    <location>
        <begin position="560"/>
        <end position="588"/>
    </location>
</feature>
<name>A0A1W0XAB5_HYPEX</name>
<evidence type="ECO:0000259" key="2">
    <source>
        <dbReference type="PROSITE" id="PS50826"/>
    </source>
</evidence>